<dbReference type="PANTHER" id="PTHR34471">
    <property type="entry name" value="ARGININE REPRESSOR"/>
    <property type="match status" value="1"/>
</dbReference>
<dbReference type="Pfam" id="PF01316">
    <property type="entry name" value="Arg_repressor"/>
    <property type="match status" value="1"/>
</dbReference>
<keyword evidence="7" id="KW-0028">Amino-acid biosynthesis</keyword>
<evidence type="ECO:0000256" key="4">
    <source>
        <dbReference type="ARBA" id="ARBA00023015"/>
    </source>
</evidence>
<dbReference type="SUPFAM" id="SSF46785">
    <property type="entry name" value="Winged helix' DNA-binding domain"/>
    <property type="match status" value="1"/>
</dbReference>
<evidence type="ECO:0000313" key="11">
    <source>
        <dbReference type="Proteomes" id="UP000782705"/>
    </source>
</evidence>
<keyword evidence="7" id="KW-0678">Repressor</keyword>
<organism evidence="10 11">
    <name type="scientific">Candidatus Enterococcus willemsii</name>
    <dbReference type="NCBI Taxonomy" id="1857215"/>
    <lineage>
        <taxon>Bacteria</taxon>
        <taxon>Bacillati</taxon>
        <taxon>Bacillota</taxon>
        <taxon>Bacilli</taxon>
        <taxon>Lactobacillales</taxon>
        <taxon>Enterococcaceae</taxon>
        <taxon>Enterococcus</taxon>
    </lineage>
</organism>
<keyword evidence="3 7" id="KW-0963">Cytoplasm</keyword>
<dbReference type="InterPro" id="IPR020900">
    <property type="entry name" value="Arg_repress_DNA-bd"/>
</dbReference>
<keyword evidence="4 7" id="KW-0805">Transcription regulation</keyword>
<evidence type="ECO:0000259" key="9">
    <source>
        <dbReference type="Pfam" id="PF02863"/>
    </source>
</evidence>
<reference evidence="10 11" key="1">
    <citation type="submission" date="2016-06" db="EMBL/GenBank/DDBJ databases">
        <title>Four novel species of enterococci isolated from chicken manure.</title>
        <authorList>
            <person name="Van Tyne D."/>
        </authorList>
    </citation>
    <scope>NUCLEOTIDE SEQUENCE [LARGE SCALE GENOMIC DNA]</scope>
    <source>
        <strain evidence="10 11">CU12B</strain>
    </source>
</reference>
<dbReference type="InterPro" id="IPR001669">
    <property type="entry name" value="Arg_repress"/>
</dbReference>
<keyword evidence="7" id="KW-0055">Arginine biosynthesis</keyword>
<gene>
    <name evidence="7" type="primary">argR</name>
    <name evidence="10" type="ORF">BAU17_09885</name>
</gene>
<dbReference type="HAMAP" id="MF_00173">
    <property type="entry name" value="Arg_repressor"/>
    <property type="match status" value="1"/>
</dbReference>
<comment type="caution">
    <text evidence="10">The sequence shown here is derived from an EMBL/GenBank/DDBJ whole genome shotgun (WGS) entry which is preliminary data.</text>
</comment>
<evidence type="ECO:0000256" key="5">
    <source>
        <dbReference type="ARBA" id="ARBA00023125"/>
    </source>
</evidence>
<comment type="pathway">
    <text evidence="7">Amino-acid biosynthesis; L-arginine biosynthesis [regulation].</text>
</comment>
<keyword evidence="11" id="KW-1185">Reference proteome</keyword>
<dbReference type="Pfam" id="PF02863">
    <property type="entry name" value="Arg_repressor_C"/>
    <property type="match status" value="1"/>
</dbReference>
<dbReference type="InterPro" id="IPR020899">
    <property type="entry name" value="Arg_repress_C"/>
</dbReference>
<proteinExistence type="inferred from homology"/>
<evidence type="ECO:0000256" key="1">
    <source>
        <dbReference type="ARBA" id="ARBA00004496"/>
    </source>
</evidence>
<evidence type="ECO:0000256" key="7">
    <source>
        <dbReference type="HAMAP-Rule" id="MF_00173"/>
    </source>
</evidence>
<dbReference type="PRINTS" id="PR01467">
    <property type="entry name" value="ARGREPRESSOR"/>
</dbReference>
<dbReference type="RefSeq" id="WP_161903443.1">
    <property type="nucleotide sequence ID" value="NZ_MAEL01000062.1"/>
</dbReference>
<comment type="subcellular location">
    <subcellularLocation>
        <location evidence="1 7">Cytoplasm</location>
    </subcellularLocation>
</comment>
<evidence type="ECO:0000259" key="8">
    <source>
        <dbReference type="Pfam" id="PF01316"/>
    </source>
</evidence>
<dbReference type="InterPro" id="IPR036390">
    <property type="entry name" value="WH_DNA-bd_sf"/>
</dbReference>
<comment type="function">
    <text evidence="7">Regulates arginine biosynthesis genes.</text>
</comment>
<evidence type="ECO:0000256" key="6">
    <source>
        <dbReference type="ARBA" id="ARBA00023163"/>
    </source>
</evidence>
<evidence type="ECO:0000313" key="10">
    <source>
        <dbReference type="EMBL" id="KAF1301123.1"/>
    </source>
</evidence>
<evidence type="ECO:0000256" key="2">
    <source>
        <dbReference type="ARBA" id="ARBA00008316"/>
    </source>
</evidence>
<accession>A0ABQ6YW15</accession>
<protein>
    <recommendedName>
        <fullName evidence="7">Arginine repressor</fullName>
    </recommendedName>
</protein>
<dbReference type="SUPFAM" id="SSF55252">
    <property type="entry name" value="C-terminal domain of arginine repressor"/>
    <property type="match status" value="1"/>
</dbReference>
<comment type="similarity">
    <text evidence="2 7">Belongs to the ArgR family.</text>
</comment>
<keyword evidence="6 7" id="KW-0804">Transcription</keyword>
<dbReference type="Proteomes" id="UP000782705">
    <property type="component" value="Unassembled WGS sequence"/>
</dbReference>
<keyword evidence="5 7" id="KW-0238">DNA-binding</keyword>
<dbReference type="Gene3D" id="1.10.10.10">
    <property type="entry name" value="Winged helix-like DNA-binding domain superfamily/Winged helix DNA-binding domain"/>
    <property type="match status" value="1"/>
</dbReference>
<feature type="domain" description="Arginine repressor DNA-binding" evidence="8">
    <location>
        <begin position="1"/>
        <end position="68"/>
    </location>
</feature>
<dbReference type="PANTHER" id="PTHR34471:SF1">
    <property type="entry name" value="ARGININE REPRESSOR"/>
    <property type="match status" value="1"/>
</dbReference>
<dbReference type="Gene3D" id="3.30.1360.40">
    <property type="match status" value="1"/>
</dbReference>
<dbReference type="InterPro" id="IPR036388">
    <property type="entry name" value="WH-like_DNA-bd_sf"/>
</dbReference>
<feature type="domain" description="Arginine repressor C-terminal" evidence="9">
    <location>
        <begin position="85"/>
        <end position="149"/>
    </location>
</feature>
<dbReference type="EMBL" id="MAEL01000062">
    <property type="protein sequence ID" value="KAF1301123.1"/>
    <property type="molecule type" value="Genomic_DNA"/>
</dbReference>
<dbReference type="InterPro" id="IPR036251">
    <property type="entry name" value="Arg_repress_C_sf"/>
</dbReference>
<sequence>MRKADRHVLIKQLINNHTIQTQEELLHLLEEQGVTATQATISRDIRDLQIVKTSDGHGHTKFELFQENHSQHDETEKQRLIHVMQDVVTKIDRVQFMTIINTIPDNAPILAAAIDEVAMEEKVCSIAGFDIVVIISRTEDDAKVIENFFRTNV</sequence>
<name>A0ABQ6YW15_9ENTE</name>
<evidence type="ECO:0000256" key="3">
    <source>
        <dbReference type="ARBA" id="ARBA00022490"/>
    </source>
</evidence>